<reference evidence="2 3" key="1">
    <citation type="submission" date="2024-10" db="EMBL/GenBank/DDBJ databases">
        <title>The Natural Products Discovery Center: Release of the First 8490 Sequenced Strains for Exploring Actinobacteria Biosynthetic Diversity.</title>
        <authorList>
            <person name="Kalkreuter E."/>
            <person name="Kautsar S.A."/>
            <person name="Yang D."/>
            <person name="Bader C.D."/>
            <person name="Teijaro C.N."/>
            <person name="Fluegel L."/>
            <person name="Davis C.M."/>
            <person name="Simpson J.R."/>
            <person name="Lauterbach L."/>
            <person name="Steele A.D."/>
            <person name="Gui C."/>
            <person name="Meng S."/>
            <person name="Li G."/>
            <person name="Viehrig K."/>
            <person name="Ye F."/>
            <person name="Su P."/>
            <person name="Kiefer A.F."/>
            <person name="Nichols A."/>
            <person name="Cepeda A.J."/>
            <person name="Yan W."/>
            <person name="Fan B."/>
            <person name="Jiang Y."/>
            <person name="Adhikari A."/>
            <person name="Zheng C.-J."/>
            <person name="Schuster L."/>
            <person name="Cowan T.M."/>
            <person name="Smanski M.J."/>
            <person name="Chevrette M.G."/>
            <person name="De Carvalho L.P.S."/>
            <person name="Shen B."/>
        </authorList>
    </citation>
    <scope>NUCLEOTIDE SEQUENCE [LARGE SCALE GENOMIC DNA]</scope>
    <source>
        <strain evidence="2 3">NPDC049639</strain>
    </source>
</reference>
<keyword evidence="1" id="KW-0472">Membrane</keyword>
<evidence type="ECO:0000313" key="2">
    <source>
        <dbReference type="EMBL" id="MFI7587553.1"/>
    </source>
</evidence>
<feature type="transmembrane region" description="Helical" evidence="1">
    <location>
        <begin position="46"/>
        <end position="67"/>
    </location>
</feature>
<feature type="transmembrane region" description="Helical" evidence="1">
    <location>
        <begin position="132"/>
        <end position="157"/>
    </location>
</feature>
<evidence type="ECO:0000313" key="3">
    <source>
        <dbReference type="Proteomes" id="UP001612915"/>
    </source>
</evidence>
<proteinExistence type="predicted"/>
<keyword evidence="3" id="KW-1185">Reference proteome</keyword>
<dbReference type="Proteomes" id="UP001612915">
    <property type="component" value="Unassembled WGS sequence"/>
</dbReference>
<sequence>MTLWTALAAVMIAVGLVGVVVPLLPGLLLVWAGVLVWAVALGEPVGWSVLGVATVLVLIGSVVKYLVPGRRMQAAGVPGLTLFAGAALGVIGFFVVPIVGLPLGFVLGVYLAELGRVGSAQAWPSTVQALKAVGLSMLIEFVTGLLVTVAWIGGVLAS</sequence>
<comment type="caution">
    <text evidence="2">The sequence shown here is derived from an EMBL/GenBank/DDBJ whole genome shotgun (WGS) entry which is preliminary data.</text>
</comment>
<keyword evidence="1" id="KW-0812">Transmembrane</keyword>
<dbReference type="RefSeq" id="WP_398279463.1">
    <property type="nucleotide sequence ID" value="NZ_JBITLV010000003.1"/>
</dbReference>
<feature type="transmembrane region" description="Helical" evidence="1">
    <location>
        <begin position="79"/>
        <end position="112"/>
    </location>
</feature>
<evidence type="ECO:0000256" key="1">
    <source>
        <dbReference type="SAM" id="Phobius"/>
    </source>
</evidence>
<dbReference type="Pfam" id="PF04306">
    <property type="entry name" value="DUF456"/>
    <property type="match status" value="1"/>
</dbReference>
<feature type="transmembrane region" description="Helical" evidence="1">
    <location>
        <begin position="7"/>
        <end position="40"/>
    </location>
</feature>
<keyword evidence="1" id="KW-1133">Transmembrane helix</keyword>
<dbReference type="EMBL" id="JBITLV010000003">
    <property type="protein sequence ID" value="MFI7587553.1"/>
    <property type="molecule type" value="Genomic_DNA"/>
</dbReference>
<name>A0ABW8AN74_9ACTN</name>
<accession>A0ABW8AN74</accession>
<protein>
    <submittedName>
        <fullName evidence="2">DUF456 domain-containing protein</fullName>
    </submittedName>
</protein>
<gene>
    <name evidence="2" type="ORF">ACIB24_10815</name>
</gene>
<dbReference type="InterPro" id="IPR007403">
    <property type="entry name" value="DUF456"/>
</dbReference>
<organism evidence="2 3">
    <name type="scientific">Spongisporangium articulatum</name>
    <dbReference type="NCBI Taxonomy" id="3362603"/>
    <lineage>
        <taxon>Bacteria</taxon>
        <taxon>Bacillati</taxon>
        <taxon>Actinomycetota</taxon>
        <taxon>Actinomycetes</taxon>
        <taxon>Kineosporiales</taxon>
        <taxon>Kineosporiaceae</taxon>
        <taxon>Spongisporangium</taxon>
    </lineage>
</organism>